<sequence length="305" mass="33672">MHKGCLSMSLPPLSAIRVFEAVTRHLSFTRAGEELGMTQAAVSYQIKLLEERVGAPLFLRKPRQIALSEVGSNLAPQVQQAFEIMREAFADTRGEVDGLLSITTVPTFASQWMAQNLGLFQIDHPEIAVRLDSTSDMVDLLNDEFDIGIRTLAAPPEKGLVSHLLVKADFTPLLSPALAESIGGVKEPADLLKLPMLDPQDEWWALWFEVAGVPGFSAEGRPMSMLNWQSLLGTAAMAGRGVTMLTPALFRDEIASGRLIQPFKLLAPAGRAYYLVYPESRRNAPKIKMFRDWMLEATAFMRAES</sequence>
<dbReference type="EMBL" id="JQGC01000008">
    <property type="protein sequence ID" value="KFL31125.1"/>
    <property type="molecule type" value="Genomic_DNA"/>
</dbReference>
<evidence type="ECO:0000256" key="1">
    <source>
        <dbReference type="ARBA" id="ARBA00009437"/>
    </source>
</evidence>
<keyword evidence="4" id="KW-0804">Transcription</keyword>
<dbReference type="Pfam" id="PF03466">
    <property type="entry name" value="LysR_substrate"/>
    <property type="match status" value="1"/>
</dbReference>
<gene>
    <name evidence="6" type="ORF">JP75_11110</name>
</gene>
<dbReference type="Gene3D" id="3.40.190.10">
    <property type="entry name" value="Periplasmic binding protein-like II"/>
    <property type="match status" value="2"/>
</dbReference>
<dbReference type="GO" id="GO:0006351">
    <property type="term" value="P:DNA-templated transcription"/>
    <property type="evidence" value="ECO:0007669"/>
    <property type="project" value="TreeGrafter"/>
</dbReference>
<evidence type="ECO:0000256" key="3">
    <source>
        <dbReference type="ARBA" id="ARBA00023125"/>
    </source>
</evidence>
<dbReference type="PANTHER" id="PTHR30537:SF26">
    <property type="entry name" value="GLYCINE CLEAVAGE SYSTEM TRANSCRIPTIONAL ACTIVATOR"/>
    <property type="match status" value="1"/>
</dbReference>
<dbReference type="GO" id="GO:0043565">
    <property type="term" value="F:sequence-specific DNA binding"/>
    <property type="evidence" value="ECO:0007669"/>
    <property type="project" value="TreeGrafter"/>
</dbReference>
<name>A0A087M2M2_9HYPH</name>
<keyword evidence="3" id="KW-0238">DNA-binding</keyword>
<comment type="caution">
    <text evidence="6">The sequence shown here is derived from an EMBL/GenBank/DDBJ whole genome shotgun (WGS) entry which is preliminary data.</text>
</comment>
<evidence type="ECO:0000259" key="5">
    <source>
        <dbReference type="PROSITE" id="PS50931"/>
    </source>
</evidence>
<dbReference type="FunFam" id="1.10.10.10:FF:000001">
    <property type="entry name" value="LysR family transcriptional regulator"/>
    <property type="match status" value="1"/>
</dbReference>
<protein>
    <submittedName>
        <fullName evidence="6">LysR family transcriptional regulator</fullName>
    </submittedName>
</protein>
<organism evidence="6 7">
    <name type="scientific">Devosia riboflavina</name>
    <dbReference type="NCBI Taxonomy" id="46914"/>
    <lineage>
        <taxon>Bacteria</taxon>
        <taxon>Pseudomonadati</taxon>
        <taxon>Pseudomonadota</taxon>
        <taxon>Alphaproteobacteria</taxon>
        <taxon>Hyphomicrobiales</taxon>
        <taxon>Devosiaceae</taxon>
        <taxon>Devosia</taxon>
    </lineage>
</organism>
<comment type="similarity">
    <text evidence="1">Belongs to the LysR transcriptional regulatory family.</text>
</comment>
<evidence type="ECO:0000256" key="2">
    <source>
        <dbReference type="ARBA" id="ARBA00023015"/>
    </source>
</evidence>
<dbReference type="PANTHER" id="PTHR30537">
    <property type="entry name" value="HTH-TYPE TRANSCRIPTIONAL REGULATOR"/>
    <property type="match status" value="1"/>
</dbReference>
<dbReference type="STRING" id="46914.JP75_11110"/>
<reference evidence="6 7" key="1">
    <citation type="submission" date="2014-08" db="EMBL/GenBank/DDBJ databases">
        <authorList>
            <person name="Hassan Y.I."/>
            <person name="Lepp D."/>
            <person name="Zhou T."/>
        </authorList>
    </citation>
    <scope>NUCLEOTIDE SEQUENCE [LARGE SCALE GENOMIC DNA]</scope>
    <source>
        <strain evidence="6 7">IFO13584</strain>
    </source>
</reference>
<dbReference type="Gene3D" id="1.10.10.10">
    <property type="entry name" value="Winged helix-like DNA-binding domain superfamily/Winged helix DNA-binding domain"/>
    <property type="match status" value="1"/>
</dbReference>
<proteinExistence type="inferred from homology"/>
<evidence type="ECO:0000256" key="4">
    <source>
        <dbReference type="ARBA" id="ARBA00023163"/>
    </source>
</evidence>
<keyword evidence="7" id="KW-1185">Reference proteome</keyword>
<dbReference type="SUPFAM" id="SSF53850">
    <property type="entry name" value="Periplasmic binding protein-like II"/>
    <property type="match status" value="1"/>
</dbReference>
<dbReference type="CDD" id="cd08432">
    <property type="entry name" value="PBP2_GcdR_TrpI_HvrB_AmpR_like"/>
    <property type="match status" value="1"/>
</dbReference>
<dbReference type="InterPro" id="IPR036388">
    <property type="entry name" value="WH-like_DNA-bd_sf"/>
</dbReference>
<dbReference type="Proteomes" id="UP000028981">
    <property type="component" value="Unassembled WGS sequence"/>
</dbReference>
<dbReference type="SUPFAM" id="SSF46785">
    <property type="entry name" value="Winged helix' DNA-binding domain"/>
    <property type="match status" value="1"/>
</dbReference>
<evidence type="ECO:0000313" key="7">
    <source>
        <dbReference type="Proteomes" id="UP000028981"/>
    </source>
</evidence>
<dbReference type="Pfam" id="PF00126">
    <property type="entry name" value="HTH_1"/>
    <property type="match status" value="1"/>
</dbReference>
<dbReference type="InterPro" id="IPR000847">
    <property type="entry name" value="LysR_HTH_N"/>
</dbReference>
<keyword evidence="2" id="KW-0805">Transcription regulation</keyword>
<accession>A0A087M2M2</accession>
<dbReference type="InterPro" id="IPR058163">
    <property type="entry name" value="LysR-type_TF_proteobact-type"/>
</dbReference>
<dbReference type="PRINTS" id="PR00039">
    <property type="entry name" value="HTHLYSR"/>
</dbReference>
<dbReference type="PROSITE" id="PS50931">
    <property type="entry name" value="HTH_LYSR"/>
    <property type="match status" value="1"/>
</dbReference>
<dbReference type="InterPro" id="IPR036390">
    <property type="entry name" value="WH_DNA-bd_sf"/>
</dbReference>
<evidence type="ECO:0000313" key="6">
    <source>
        <dbReference type="EMBL" id="KFL31125.1"/>
    </source>
</evidence>
<dbReference type="OrthoDB" id="9793571at2"/>
<feature type="domain" description="HTH lysR-type" evidence="5">
    <location>
        <begin position="11"/>
        <end position="68"/>
    </location>
</feature>
<dbReference type="GO" id="GO:0003700">
    <property type="term" value="F:DNA-binding transcription factor activity"/>
    <property type="evidence" value="ECO:0007669"/>
    <property type="project" value="InterPro"/>
</dbReference>
<dbReference type="AlphaFoldDB" id="A0A087M2M2"/>
<dbReference type="InterPro" id="IPR005119">
    <property type="entry name" value="LysR_subst-bd"/>
</dbReference>